<gene>
    <name evidence="1" type="ORF">JHK64_05055</name>
</gene>
<organism evidence="1 2">
    <name type="scientific">Streptococcus zalophi</name>
    <dbReference type="NCBI Taxonomy" id="640031"/>
    <lineage>
        <taxon>Bacteria</taxon>
        <taxon>Bacillati</taxon>
        <taxon>Bacillota</taxon>
        <taxon>Bacilli</taxon>
        <taxon>Lactobacillales</taxon>
        <taxon>Streptococcaceae</taxon>
        <taxon>Streptococcus</taxon>
    </lineage>
</organism>
<evidence type="ECO:0000313" key="2">
    <source>
        <dbReference type="Proteomes" id="UP000644875"/>
    </source>
</evidence>
<dbReference type="Pfam" id="PF01894">
    <property type="entry name" value="YjbQ"/>
    <property type="match status" value="1"/>
</dbReference>
<dbReference type="EMBL" id="JAENBP010000005">
    <property type="protein sequence ID" value="MBJ8349997.1"/>
    <property type="molecule type" value="Genomic_DNA"/>
</dbReference>
<reference evidence="1 2" key="1">
    <citation type="journal article" date="2021" name="Int. J. Syst. Evol. Microbiol.">
        <title>Streptococcus vicugnae sp. nov., isolated from faeces of alpacas (Vicugna pacos) and cattle (Bos taurus), Streptococcus zalophi sp. nov., and Streptococcus pacificus sp. nov., isolated from respiratory tract of California sea lions (Zalophus californianus).</title>
        <authorList>
            <person name="Volokhov D.V."/>
            <person name="Zagorodnyaya T.A."/>
            <person name="Shen Z."/>
            <person name="Blom J."/>
            <person name="Furtak V.A."/>
            <person name="Eisenberg T."/>
            <person name="Fan P."/>
            <person name="Jeong K.C."/>
            <person name="Gao Y."/>
            <person name="Zhang S."/>
            <person name="Amselle M."/>
        </authorList>
    </citation>
    <scope>NUCLEOTIDE SEQUENCE [LARGE SCALE GENOMIC DNA]</scope>
    <source>
        <strain evidence="2">CSL7508-lung</strain>
    </source>
</reference>
<protein>
    <submittedName>
        <fullName evidence="1">YjbQ family protein</fullName>
    </submittedName>
</protein>
<name>A0A934UDN2_9STRE</name>
<dbReference type="SUPFAM" id="SSF111038">
    <property type="entry name" value="YjbQ-like"/>
    <property type="match status" value="1"/>
</dbReference>
<accession>A0A934UDN2</accession>
<evidence type="ECO:0000313" key="1">
    <source>
        <dbReference type="EMBL" id="MBJ8349997.1"/>
    </source>
</evidence>
<proteinExistence type="predicted"/>
<dbReference type="InterPro" id="IPR001602">
    <property type="entry name" value="UPF0047_YjbQ-like"/>
</dbReference>
<dbReference type="Gene3D" id="2.60.120.460">
    <property type="entry name" value="YjbQ-like"/>
    <property type="match status" value="1"/>
</dbReference>
<dbReference type="AlphaFoldDB" id="A0A934UDN2"/>
<dbReference type="Proteomes" id="UP000644875">
    <property type="component" value="Unassembled WGS sequence"/>
</dbReference>
<comment type="caution">
    <text evidence="1">The sequence shown here is derived from an EMBL/GenBank/DDBJ whole genome shotgun (WGS) entry which is preliminary data.</text>
</comment>
<sequence>MRWRVQRKWFCWDNPEQWLPGGDKKALWNADAHLKASLIGASETLPIISGDLGIGKTGYVFFVDFDTTRKRKRYYHVTVIGE</sequence>
<dbReference type="InterPro" id="IPR035917">
    <property type="entry name" value="YjbQ-like_sf"/>
</dbReference>
<keyword evidence="2" id="KW-1185">Reference proteome</keyword>